<proteinExistence type="predicted"/>
<organism evidence="1 2">
    <name type="scientific">Plasmodium malariae</name>
    <dbReference type="NCBI Taxonomy" id="5858"/>
    <lineage>
        <taxon>Eukaryota</taxon>
        <taxon>Sar</taxon>
        <taxon>Alveolata</taxon>
        <taxon>Apicomplexa</taxon>
        <taxon>Aconoidasida</taxon>
        <taxon>Haemosporida</taxon>
        <taxon>Plasmodiidae</taxon>
        <taxon>Plasmodium</taxon>
        <taxon>Plasmodium (Plasmodium)</taxon>
    </lineage>
</organism>
<dbReference type="AlphaFoldDB" id="A0A1A8X3K8"/>
<dbReference type="InterPro" id="IPR022139">
    <property type="entry name" value="Fam-L/Fam-M-like_plasmodium"/>
</dbReference>
<dbReference type="EMBL" id="FLQW01005570">
    <property type="protein sequence ID" value="SBS99183.1"/>
    <property type="molecule type" value="Genomic_DNA"/>
</dbReference>
<protein>
    <submittedName>
        <fullName evidence="1">Uncharacterized protein</fullName>
    </submittedName>
</protein>
<accession>A0A1A8X3K8</accession>
<dbReference type="Proteomes" id="UP000078597">
    <property type="component" value="Unassembled WGS sequence"/>
</dbReference>
<evidence type="ECO:0000313" key="1">
    <source>
        <dbReference type="EMBL" id="SBS99183.1"/>
    </source>
</evidence>
<evidence type="ECO:0000313" key="2">
    <source>
        <dbReference type="Proteomes" id="UP000078597"/>
    </source>
</evidence>
<sequence length="126" mass="14701">MDEKKKLDGYSGLTTNGLLSESSLDIISSGYTFGYEGDTELINKKRNIYKNVIVPKSQKKIIKEIVLKEEERNKLSMKKQYSTLNRIDSFFEKNIFNKLYSIDKIMYNMEINEENARKMVNKKVGL</sequence>
<dbReference type="Pfam" id="PF12420">
    <property type="entry name" value="DUF3671"/>
    <property type="match status" value="1"/>
</dbReference>
<reference evidence="2" key="1">
    <citation type="submission" date="2016-05" db="EMBL/GenBank/DDBJ databases">
        <authorList>
            <person name="Naeem Raeece"/>
        </authorList>
    </citation>
    <scope>NUCLEOTIDE SEQUENCE [LARGE SCALE GENOMIC DNA]</scope>
</reference>
<name>A0A1A8X3K8_PLAMA</name>
<gene>
    <name evidence="1" type="ORF">PMALA_067890</name>
</gene>